<keyword evidence="10" id="KW-1185">Reference proteome</keyword>
<evidence type="ECO:0000313" key="9">
    <source>
        <dbReference type="EMBL" id="MFD0911948.1"/>
    </source>
</evidence>
<evidence type="ECO:0000256" key="5">
    <source>
        <dbReference type="ARBA" id="ARBA00023110"/>
    </source>
</evidence>
<dbReference type="NCBIfam" id="TIGR02925">
    <property type="entry name" value="cis_trans_EpsD"/>
    <property type="match status" value="1"/>
</dbReference>
<reference evidence="10" key="1">
    <citation type="journal article" date="2019" name="Int. J. Syst. Evol. Microbiol.">
        <title>The Global Catalogue of Microorganisms (GCM) 10K type strain sequencing project: providing services to taxonomists for standard genome sequencing and annotation.</title>
        <authorList>
            <consortium name="The Broad Institute Genomics Platform"/>
            <consortium name="The Broad Institute Genome Sequencing Center for Infectious Disease"/>
            <person name="Wu L."/>
            <person name="Ma J."/>
        </authorList>
    </citation>
    <scope>NUCLEOTIDE SEQUENCE [LARGE SCALE GENOMIC DNA]</scope>
    <source>
        <strain evidence="10">CCUG 58412</strain>
    </source>
</reference>
<sequence>MKKIALIVPALMLVMAGCSKHEGSAKGSTQVVAKVNGDEITVHQLNFALSKAGKIDQAQLKPASEKVLQQMVDVELLKQKALEAKLDRDPNVLQVLEATRQQLLAQAYMQKVAAKQTPPSSEDVKKFYDTHPELFSERNVYVIQEFMVKDGNQHASEIEAGISAAKSGDELGKWLKDNNYVFTANASRKAAEQLPLDLLKKLNTLKTGDTLIVKGPDALVLLFLAKVDRQPVEVDKAKPVIQQYLVNAGQQTLIKNEVAALRKEAKVEFFGDFSTLTLDSKPAAVPATPAAAKTEAPALPAAPAAPVEAAPESGKHDKAIEKGLSGL</sequence>
<name>A0ABW3F253_9PROT</name>
<dbReference type="InterPro" id="IPR027304">
    <property type="entry name" value="Trigger_fact/SurA_dom_sf"/>
</dbReference>
<evidence type="ECO:0000256" key="2">
    <source>
        <dbReference type="ARBA" id="ARBA00007656"/>
    </source>
</evidence>
<comment type="caution">
    <text evidence="9">The sequence shown here is derived from an EMBL/GenBank/DDBJ whole genome shotgun (WGS) entry which is preliminary data.</text>
</comment>
<keyword evidence="4" id="KW-0732">Signal</keyword>
<feature type="domain" description="PpiC" evidence="8">
    <location>
        <begin position="119"/>
        <end position="239"/>
    </location>
</feature>
<dbReference type="PANTHER" id="PTHR47245:SF1">
    <property type="entry name" value="FOLDASE PROTEIN PRSA"/>
    <property type="match status" value="1"/>
</dbReference>
<proteinExistence type="inferred from homology"/>
<dbReference type="InterPro" id="IPR050245">
    <property type="entry name" value="PrsA_foldase"/>
</dbReference>
<accession>A0ABW3F253</accession>
<dbReference type="SUPFAM" id="SSF109998">
    <property type="entry name" value="Triger factor/SurA peptide-binding domain-like"/>
    <property type="match status" value="1"/>
</dbReference>
<feature type="compositionally biased region" description="Low complexity" evidence="7">
    <location>
        <begin position="289"/>
        <end position="311"/>
    </location>
</feature>
<dbReference type="EC" id="5.2.1.8" evidence="3"/>
<dbReference type="RefSeq" id="WP_379054444.1">
    <property type="nucleotide sequence ID" value="NZ_JBHTKB010000001.1"/>
</dbReference>
<evidence type="ECO:0000259" key="8">
    <source>
        <dbReference type="Pfam" id="PF13145"/>
    </source>
</evidence>
<dbReference type="Proteomes" id="UP001597128">
    <property type="component" value="Unassembled WGS sequence"/>
</dbReference>
<dbReference type="Gene3D" id="6.10.140.970">
    <property type="match status" value="1"/>
</dbReference>
<evidence type="ECO:0000256" key="1">
    <source>
        <dbReference type="ARBA" id="ARBA00000971"/>
    </source>
</evidence>
<comment type="catalytic activity">
    <reaction evidence="1">
        <text>[protein]-peptidylproline (omega=180) = [protein]-peptidylproline (omega=0)</text>
        <dbReference type="Rhea" id="RHEA:16237"/>
        <dbReference type="Rhea" id="RHEA-COMP:10747"/>
        <dbReference type="Rhea" id="RHEA-COMP:10748"/>
        <dbReference type="ChEBI" id="CHEBI:83833"/>
        <dbReference type="ChEBI" id="CHEBI:83834"/>
        <dbReference type="EC" id="5.2.1.8"/>
    </reaction>
</comment>
<evidence type="ECO:0000256" key="6">
    <source>
        <dbReference type="ARBA" id="ARBA00023235"/>
    </source>
</evidence>
<dbReference type="InterPro" id="IPR000297">
    <property type="entry name" value="PPIase_PpiC"/>
</dbReference>
<comment type="similarity">
    <text evidence="2">Belongs to the PpiC/parvulin rotamase family.</text>
</comment>
<keyword evidence="6 9" id="KW-0413">Isomerase</keyword>
<evidence type="ECO:0000256" key="4">
    <source>
        <dbReference type="ARBA" id="ARBA00022729"/>
    </source>
</evidence>
<dbReference type="PANTHER" id="PTHR47245">
    <property type="entry name" value="PEPTIDYLPROLYL ISOMERASE"/>
    <property type="match status" value="1"/>
</dbReference>
<organism evidence="9 10">
    <name type="scientific">Methylophilus luteus</name>
    <dbReference type="NCBI Taxonomy" id="640108"/>
    <lineage>
        <taxon>Bacteria</taxon>
        <taxon>Pseudomonadati</taxon>
        <taxon>Pseudomonadota</taxon>
        <taxon>Betaproteobacteria</taxon>
        <taxon>Nitrosomonadales</taxon>
        <taxon>Methylophilaceae</taxon>
        <taxon>Methylophilus</taxon>
    </lineage>
</organism>
<feature type="region of interest" description="Disordered" evidence="7">
    <location>
        <begin position="289"/>
        <end position="327"/>
    </location>
</feature>
<keyword evidence="5" id="KW-0697">Rotamase</keyword>
<dbReference type="Pfam" id="PF13145">
    <property type="entry name" value="Rotamase_2"/>
    <property type="match status" value="1"/>
</dbReference>
<dbReference type="GO" id="GO:0003755">
    <property type="term" value="F:peptidyl-prolyl cis-trans isomerase activity"/>
    <property type="evidence" value="ECO:0007669"/>
    <property type="project" value="UniProtKB-EC"/>
</dbReference>
<dbReference type="PROSITE" id="PS51257">
    <property type="entry name" value="PROKAR_LIPOPROTEIN"/>
    <property type="match status" value="1"/>
</dbReference>
<gene>
    <name evidence="9" type="ORF">ACFQ1Z_00175</name>
</gene>
<dbReference type="InterPro" id="IPR014274">
    <property type="entry name" value="PPIase_EpsD"/>
</dbReference>
<dbReference type="Gene3D" id="1.10.8.1040">
    <property type="match status" value="1"/>
</dbReference>
<protein>
    <recommendedName>
        <fullName evidence="3">peptidylprolyl isomerase</fullName>
        <ecNumber evidence="3">5.2.1.8</ecNumber>
    </recommendedName>
</protein>
<evidence type="ECO:0000313" key="10">
    <source>
        <dbReference type="Proteomes" id="UP001597128"/>
    </source>
</evidence>
<dbReference type="Pfam" id="PF13624">
    <property type="entry name" value="SurA_N_3"/>
    <property type="match status" value="1"/>
</dbReference>
<dbReference type="EMBL" id="JBHTKB010000001">
    <property type="protein sequence ID" value="MFD0911948.1"/>
    <property type="molecule type" value="Genomic_DNA"/>
</dbReference>
<evidence type="ECO:0000256" key="3">
    <source>
        <dbReference type="ARBA" id="ARBA00013194"/>
    </source>
</evidence>
<evidence type="ECO:0000256" key="7">
    <source>
        <dbReference type="SAM" id="MobiDB-lite"/>
    </source>
</evidence>